<evidence type="ECO:0000313" key="1">
    <source>
        <dbReference type="EMBL" id="MYN52872.1"/>
    </source>
</evidence>
<comment type="caution">
    <text evidence="1">The sequence shown here is derived from an EMBL/GenBank/DDBJ whole genome shotgun (WGS) entry which is preliminary data.</text>
</comment>
<protein>
    <submittedName>
        <fullName evidence="1">Uncharacterized protein</fullName>
    </submittedName>
</protein>
<sequence>MDCRGSKRREKIVEDYDVAPIAHIKLLKGQNKKSDAGPEIDDQYYVFKATNKNNSKDVQIIQCGMRAAKDFLTLTHKKSLPLFNPLVVPVGNVVNNNQANPKIISKSIRWDPLAEQLHNAIMWIIIIWNALYKPNSPLFEIKSELEHYPSSKPYDSKIKAVNTMIRTGNRRFTLTESINKLKNDNDIKEAVCEFDLLTKRLHNLKDKNGKPISSYF</sequence>
<gene>
    <name evidence="1" type="ORF">GTK63_00765</name>
</gene>
<name>A0A7X4HL95_9LACO</name>
<dbReference type="EMBL" id="WWFF01000001">
    <property type="protein sequence ID" value="MYN52872.1"/>
    <property type="molecule type" value="Genomic_DNA"/>
</dbReference>
<dbReference type="AlphaFoldDB" id="A0A7X4HL95"/>
<evidence type="ECO:0000313" key="2">
    <source>
        <dbReference type="Proteomes" id="UP000460132"/>
    </source>
</evidence>
<accession>A0A7X4HL95</accession>
<proteinExistence type="predicted"/>
<dbReference type="RefSeq" id="WP_160810904.1">
    <property type="nucleotide sequence ID" value="NZ_JBFCSV010000027.1"/>
</dbReference>
<dbReference type="Proteomes" id="UP000460132">
    <property type="component" value="Unassembled WGS sequence"/>
</dbReference>
<reference evidence="1 2" key="1">
    <citation type="submission" date="2020-01" db="EMBL/GenBank/DDBJ databases">
        <title>Vaginal microbiome of pregnant Indian women: Insights into the genome of dominants Lactobacillus species.</title>
        <authorList>
            <person name="Das B."/>
            <person name="Mehta O."/>
            <person name="Ghosh T.S."/>
            <person name="Kothidar A."/>
            <person name="Gowtham M.R."/>
            <person name="Mitra R."/>
            <person name="Kshetrapal P."/>
            <person name="Wadhwa N."/>
            <person name="Thiruvengadam R."/>
            <person name="Nair G.B."/>
            <person name="Bhatnagar S."/>
            <person name="Pore S."/>
        </authorList>
    </citation>
    <scope>NUCLEOTIDE SEQUENCE [LARGE SCALE GENOMIC DNA]</scope>
    <source>
        <strain evidence="1 2">Indica2</strain>
    </source>
</reference>
<organism evidence="1 2">
    <name type="scientific">Lactobacillus crispatus</name>
    <dbReference type="NCBI Taxonomy" id="47770"/>
    <lineage>
        <taxon>Bacteria</taxon>
        <taxon>Bacillati</taxon>
        <taxon>Bacillota</taxon>
        <taxon>Bacilli</taxon>
        <taxon>Lactobacillales</taxon>
        <taxon>Lactobacillaceae</taxon>
        <taxon>Lactobacillus</taxon>
    </lineage>
</organism>